<keyword evidence="3" id="KW-1185">Reference proteome</keyword>
<evidence type="ECO:0000313" key="2">
    <source>
        <dbReference type="EMBL" id="OTG09696.1"/>
    </source>
</evidence>
<gene>
    <name evidence="2" type="ORF">HannXRQ_Chr10g0279321</name>
</gene>
<proteinExistence type="predicted"/>
<evidence type="ECO:0000313" key="3">
    <source>
        <dbReference type="Proteomes" id="UP000215914"/>
    </source>
</evidence>
<dbReference type="EMBL" id="CM007899">
    <property type="protein sequence ID" value="OTG09696.1"/>
    <property type="molecule type" value="Genomic_DNA"/>
</dbReference>
<accession>A0A251TGF8</accession>
<protein>
    <recommendedName>
        <fullName evidence="4">Secreted protein</fullName>
    </recommendedName>
</protein>
<evidence type="ECO:0008006" key="4">
    <source>
        <dbReference type="Google" id="ProtNLM"/>
    </source>
</evidence>
<evidence type="ECO:0000256" key="1">
    <source>
        <dbReference type="SAM" id="SignalP"/>
    </source>
</evidence>
<sequence length="78" mass="9037">MRMLQYACVRVYGILLCLMRCVTLGRVIRCCTHRHFVLIRSSDTHSYLCDGRRGTQLEDQYVSCAVVCDKSNVTYKVQ</sequence>
<name>A0A251TGF8_HELAN</name>
<feature type="chain" id="PRO_5012693549" description="Secreted protein" evidence="1">
    <location>
        <begin position="26"/>
        <end position="78"/>
    </location>
</feature>
<reference evidence="3" key="1">
    <citation type="journal article" date="2017" name="Nature">
        <title>The sunflower genome provides insights into oil metabolism, flowering and Asterid evolution.</title>
        <authorList>
            <person name="Badouin H."/>
            <person name="Gouzy J."/>
            <person name="Grassa C.J."/>
            <person name="Murat F."/>
            <person name="Staton S.E."/>
            <person name="Cottret L."/>
            <person name="Lelandais-Briere C."/>
            <person name="Owens G.L."/>
            <person name="Carrere S."/>
            <person name="Mayjonade B."/>
            <person name="Legrand L."/>
            <person name="Gill N."/>
            <person name="Kane N.C."/>
            <person name="Bowers J.E."/>
            <person name="Hubner S."/>
            <person name="Bellec A."/>
            <person name="Berard A."/>
            <person name="Berges H."/>
            <person name="Blanchet N."/>
            <person name="Boniface M.C."/>
            <person name="Brunel D."/>
            <person name="Catrice O."/>
            <person name="Chaidir N."/>
            <person name="Claudel C."/>
            <person name="Donnadieu C."/>
            <person name="Faraut T."/>
            <person name="Fievet G."/>
            <person name="Helmstetter N."/>
            <person name="King M."/>
            <person name="Knapp S.J."/>
            <person name="Lai Z."/>
            <person name="Le Paslier M.C."/>
            <person name="Lippi Y."/>
            <person name="Lorenzon L."/>
            <person name="Mandel J.R."/>
            <person name="Marage G."/>
            <person name="Marchand G."/>
            <person name="Marquand E."/>
            <person name="Bret-Mestries E."/>
            <person name="Morien E."/>
            <person name="Nambeesan S."/>
            <person name="Nguyen T."/>
            <person name="Pegot-Espagnet P."/>
            <person name="Pouilly N."/>
            <person name="Raftis F."/>
            <person name="Sallet E."/>
            <person name="Schiex T."/>
            <person name="Thomas J."/>
            <person name="Vandecasteele C."/>
            <person name="Vares D."/>
            <person name="Vear F."/>
            <person name="Vautrin S."/>
            <person name="Crespi M."/>
            <person name="Mangin B."/>
            <person name="Burke J.M."/>
            <person name="Salse J."/>
            <person name="Munos S."/>
            <person name="Vincourt P."/>
            <person name="Rieseberg L.H."/>
            <person name="Langlade N.B."/>
        </authorList>
    </citation>
    <scope>NUCLEOTIDE SEQUENCE [LARGE SCALE GENOMIC DNA]</scope>
    <source>
        <strain evidence="3">cv. SF193</strain>
    </source>
</reference>
<dbReference type="AlphaFoldDB" id="A0A251TGF8"/>
<organism evidence="2 3">
    <name type="scientific">Helianthus annuus</name>
    <name type="common">Common sunflower</name>
    <dbReference type="NCBI Taxonomy" id="4232"/>
    <lineage>
        <taxon>Eukaryota</taxon>
        <taxon>Viridiplantae</taxon>
        <taxon>Streptophyta</taxon>
        <taxon>Embryophyta</taxon>
        <taxon>Tracheophyta</taxon>
        <taxon>Spermatophyta</taxon>
        <taxon>Magnoliopsida</taxon>
        <taxon>eudicotyledons</taxon>
        <taxon>Gunneridae</taxon>
        <taxon>Pentapetalae</taxon>
        <taxon>asterids</taxon>
        <taxon>campanulids</taxon>
        <taxon>Asterales</taxon>
        <taxon>Asteraceae</taxon>
        <taxon>Asteroideae</taxon>
        <taxon>Heliantheae alliance</taxon>
        <taxon>Heliantheae</taxon>
        <taxon>Helianthus</taxon>
    </lineage>
</organism>
<dbReference type="InParanoid" id="A0A251TGF8"/>
<dbReference type="Proteomes" id="UP000215914">
    <property type="component" value="Chromosome 10"/>
</dbReference>
<feature type="signal peptide" evidence="1">
    <location>
        <begin position="1"/>
        <end position="25"/>
    </location>
</feature>
<keyword evidence="1" id="KW-0732">Signal</keyword>